<dbReference type="InterPro" id="IPR029063">
    <property type="entry name" value="SAM-dependent_MTases_sf"/>
</dbReference>
<comment type="subcellular location">
    <subcellularLocation>
        <location evidence="1">Cytoplasm</location>
    </subcellularLocation>
</comment>
<name>A0A1D7U4P0_9HYPH</name>
<proteinExistence type="inferred from homology"/>
<evidence type="ECO:0000256" key="9">
    <source>
        <dbReference type="ARBA" id="ARBA00030757"/>
    </source>
</evidence>
<protein>
    <recommendedName>
        <fullName evidence="4">Protein-L-isoaspartate O-methyltransferase</fullName>
        <ecNumber evidence="3">2.1.1.77</ecNumber>
    </recommendedName>
    <alternativeName>
        <fullName evidence="11">L-isoaspartyl protein carboxyl methyltransferase</fullName>
    </alternativeName>
    <alternativeName>
        <fullName evidence="9">Protein L-isoaspartyl methyltransferase</fullName>
    </alternativeName>
    <alternativeName>
        <fullName evidence="10">Protein-beta-aspartate methyltransferase</fullName>
    </alternativeName>
</protein>
<dbReference type="EC" id="2.1.1.77" evidence="3"/>
<dbReference type="PANTHER" id="PTHR11579:SF0">
    <property type="entry name" value="PROTEIN-L-ISOASPARTATE(D-ASPARTATE) O-METHYLTRANSFERASE"/>
    <property type="match status" value="1"/>
</dbReference>
<dbReference type="InterPro" id="IPR000682">
    <property type="entry name" value="PCMT"/>
</dbReference>
<dbReference type="GO" id="GO:0004719">
    <property type="term" value="F:protein-L-isoaspartate (D-aspartate) O-methyltransferase activity"/>
    <property type="evidence" value="ECO:0007669"/>
    <property type="project" value="UniProtKB-EC"/>
</dbReference>
<dbReference type="PANTHER" id="PTHR11579">
    <property type="entry name" value="PROTEIN-L-ISOASPARTATE O-METHYLTRANSFERASE"/>
    <property type="match status" value="1"/>
</dbReference>
<dbReference type="Proteomes" id="UP000094969">
    <property type="component" value="Chromosome"/>
</dbReference>
<dbReference type="KEGG" id="bvv:BHK69_19335"/>
<keyword evidence="13" id="KW-1185">Reference proteome</keyword>
<dbReference type="OrthoDB" id="9807766at2"/>
<evidence type="ECO:0000256" key="1">
    <source>
        <dbReference type="ARBA" id="ARBA00004496"/>
    </source>
</evidence>
<evidence type="ECO:0000256" key="10">
    <source>
        <dbReference type="ARBA" id="ARBA00031323"/>
    </source>
</evidence>
<dbReference type="CDD" id="cd02440">
    <property type="entry name" value="AdoMet_MTases"/>
    <property type="match status" value="1"/>
</dbReference>
<keyword evidence="5" id="KW-0963">Cytoplasm</keyword>
<sequence>MRFDEEQLAVVRRAYARQILARTGIAGNHSLEDAFATTPRERFVGEPPWQLSQGRRRYDALASDDPAVLYQDVLIALVPERGVNNGSPSLHALWLNALNPREGERVVHIGAGTGYYSAILARLVGPRGHVVAVEFDPALAERAAENLADMKHVTVVQGDGAEWPREPADCVYVNFAVVRPAEAWLDQLVQGGRLIFPLGLPAGWGGKRNRRALQGASFLVERRAGRFTASWLGEPSFVSAEGLLAGSEGERAALAAAFERDGATSVRSLCRGEETPIERCWLRGEGWCLSYDEAG</sequence>
<dbReference type="EMBL" id="CP017147">
    <property type="protein sequence ID" value="AOO82311.1"/>
    <property type="molecule type" value="Genomic_DNA"/>
</dbReference>
<dbReference type="RefSeq" id="WP_069691521.1">
    <property type="nucleotide sequence ID" value="NZ_CP017147.1"/>
</dbReference>
<keyword evidence="7" id="KW-0808">Transferase</keyword>
<gene>
    <name evidence="12" type="ORF">BHK69_19335</name>
</gene>
<organism evidence="12 13">
    <name type="scientific">Bosea vaviloviae</name>
    <dbReference type="NCBI Taxonomy" id="1526658"/>
    <lineage>
        <taxon>Bacteria</taxon>
        <taxon>Pseudomonadati</taxon>
        <taxon>Pseudomonadota</taxon>
        <taxon>Alphaproteobacteria</taxon>
        <taxon>Hyphomicrobiales</taxon>
        <taxon>Boseaceae</taxon>
        <taxon>Bosea</taxon>
    </lineage>
</organism>
<evidence type="ECO:0000256" key="8">
    <source>
        <dbReference type="ARBA" id="ARBA00022691"/>
    </source>
</evidence>
<evidence type="ECO:0000256" key="3">
    <source>
        <dbReference type="ARBA" id="ARBA00011890"/>
    </source>
</evidence>
<dbReference type="AlphaFoldDB" id="A0A1D7U4P0"/>
<evidence type="ECO:0000313" key="13">
    <source>
        <dbReference type="Proteomes" id="UP000094969"/>
    </source>
</evidence>
<accession>A0A1D7U4P0</accession>
<evidence type="ECO:0000256" key="5">
    <source>
        <dbReference type="ARBA" id="ARBA00022490"/>
    </source>
</evidence>
<dbReference type="SUPFAM" id="SSF53335">
    <property type="entry name" value="S-adenosyl-L-methionine-dependent methyltransferases"/>
    <property type="match status" value="1"/>
</dbReference>
<evidence type="ECO:0000256" key="6">
    <source>
        <dbReference type="ARBA" id="ARBA00022603"/>
    </source>
</evidence>
<evidence type="ECO:0000256" key="7">
    <source>
        <dbReference type="ARBA" id="ARBA00022679"/>
    </source>
</evidence>
<comment type="similarity">
    <text evidence="2">Belongs to the methyltransferase superfamily. L-isoaspartyl/D-aspartyl protein methyltransferase family.</text>
</comment>
<evidence type="ECO:0000313" key="12">
    <source>
        <dbReference type="EMBL" id="AOO82311.1"/>
    </source>
</evidence>
<dbReference type="GO" id="GO:0032259">
    <property type="term" value="P:methylation"/>
    <property type="evidence" value="ECO:0007669"/>
    <property type="project" value="UniProtKB-KW"/>
</dbReference>
<dbReference type="GO" id="GO:0005737">
    <property type="term" value="C:cytoplasm"/>
    <property type="evidence" value="ECO:0007669"/>
    <property type="project" value="UniProtKB-SubCell"/>
</dbReference>
<keyword evidence="8" id="KW-0949">S-adenosyl-L-methionine</keyword>
<dbReference type="Gene3D" id="3.40.50.150">
    <property type="entry name" value="Vaccinia Virus protein VP39"/>
    <property type="match status" value="1"/>
</dbReference>
<evidence type="ECO:0000256" key="2">
    <source>
        <dbReference type="ARBA" id="ARBA00005369"/>
    </source>
</evidence>
<evidence type="ECO:0000256" key="4">
    <source>
        <dbReference type="ARBA" id="ARBA00013346"/>
    </source>
</evidence>
<reference evidence="12 13" key="1">
    <citation type="journal article" date="2015" name="Antonie Van Leeuwenhoek">
        <title>Bosea vaviloviae sp. nov., a new species of slow-growing rhizobia isolated from nodules of the relict species Vavilovia formosa (Stev.) Fed.</title>
        <authorList>
            <person name="Safronova V.I."/>
            <person name="Kuznetsova I.G."/>
            <person name="Sazanova A.L."/>
            <person name="Kimeklis A.K."/>
            <person name="Belimov A.A."/>
            <person name="Andronov E.E."/>
            <person name="Pinaev A.G."/>
            <person name="Chizhevskaya E.P."/>
            <person name="Pukhaev A.R."/>
            <person name="Popov K.P."/>
            <person name="Willems A."/>
            <person name="Tikhonovich I.A."/>
        </authorList>
    </citation>
    <scope>NUCLEOTIDE SEQUENCE [LARGE SCALE GENOMIC DNA]</scope>
    <source>
        <strain evidence="12 13">Vaf18</strain>
    </source>
</reference>
<evidence type="ECO:0000256" key="11">
    <source>
        <dbReference type="ARBA" id="ARBA00031350"/>
    </source>
</evidence>
<keyword evidence="6" id="KW-0489">Methyltransferase</keyword>
<dbReference type="Pfam" id="PF01135">
    <property type="entry name" value="PCMT"/>
    <property type="match status" value="1"/>
</dbReference>
<dbReference type="STRING" id="1526658.BHK69_19335"/>